<feature type="region of interest" description="Disordered" evidence="2">
    <location>
        <begin position="56"/>
        <end position="110"/>
    </location>
</feature>
<dbReference type="InterPro" id="IPR001611">
    <property type="entry name" value="Leu-rich_rpt"/>
</dbReference>
<dbReference type="PANTHER" id="PTHR48064">
    <property type="entry name" value="OS01G0750400 PROTEIN"/>
    <property type="match status" value="1"/>
</dbReference>
<dbReference type="Pfam" id="PF13855">
    <property type="entry name" value="LRR_8"/>
    <property type="match status" value="1"/>
</dbReference>
<keyword evidence="3" id="KW-0472">Membrane</keyword>
<evidence type="ECO:0000256" key="1">
    <source>
        <dbReference type="ARBA" id="ARBA00022737"/>
    </source>
</evidence>
<evidence type="ECO:0000256" key="3">
    <source>
        <dbReference type="SAM" id="Phobius"/>
    </source>
</evidence>
<evidence type="ECO:0000313" key="5">
    <source>
        <dbReference type="Proteomes" id="UP000825935"/>
    </source>
</evidence>
<dbReference type="OrthoDB" id="676979at2759"/>
<keyword evidence="5" id="KW-1185">Reference proteome</keyword>
<dbReference type="FunFam" id="3.80.10.10:FF:000383">
    <property type="entry name" value="Leucine-rich repeat receptor protein kinase EMS1"/>
    <property type="match status" value="1"/>
</dbReference>
<feature type="transmembrane region" description="Helical" evidence="3">
    <location>
        <begin position="467"/>
        <end position="488"/>
    </location>
</feature>
<feature type="region of interest" description="Disordered" evidence="2">
    <location>
        <begin position="433"/>
        <end position="457"/>
    </location>
</feature>
<comment type="caution">
    <text evidence="4">The sequence shown here is derived from an EMBL/GenBank/DDBJ whole genome shotgun (WGS) entry which is preliminary data.</text>
</comment>
<evidence type="ECO:0000313" key="4">
    <source>
        <dbReference type="EMBL" id="KAH7291649.1"/>
    </source>
</evidence>
<accession>A0A8T2R5P5</accession>
<sequence length="497" mass="54245">MELHASRTIHVVAFFAVAASVILDVTILATSDSESSSSNEVLSPLSSFSRRYKTSWRSSTFPNEEVKIDAPQPSAPATEDGREHNDSLPSPRPSPSPRQAEKKQSSQAAPLDPVELTALRLLGLSVEGINPCATSPTLHRSVDCDGGSPYQHIVSLRLEYCRDGATLSPSAWSSLSSLRTLSFEECPAPPFKVPPSLARSVESLTIMASLGMSVSNVLSDPLHGTWIAEFYNLHQLSVSDVQVNLSNLRVIISSMKHAEQIIFSDTSLRGEIPSKWPSRNITVLHLSHNELQGGIPSSLLSLTKLESMDLSFNNLEGRLPENLDALQNLQYLSLASNQLTGGIPSFIQNLRSLVYIDLSNNLFHGPIPSFFNDMTNLRYIDMRGNYLEGVVPFTESFLQGLNTCKLGANMDLCYNASVIYSIEFMEGVTPCKREKPRDRTSAPSPSPSSSEEDPFRNLPVPQGPSKAIIIIALALSCTVAAILMTICLSRKCAQKDP</sequence>
<name>A0A8T2R5P5_CERRI</name>
<keyword evidence="3" id="KW-0812">Transmembrane</keyword>
<dbReference type="Pfam" id="PF00560">
    <property type="entry name" value="LRR_1"/>
    <property type="match status" value="2"/>
</dbReference>
<dbReference type="SMART" id="SM00365">
    <property type="entry name" value="LRR_SD22"/>
    <property type="match status" value="3"/>
</dbReference>
<dbReference type="OMA" id="LCYNHTL"/>
<dbReference type="Gene3D" id="3.80.10.10">
    <property type="entry name" value="Ribonuclease Inhibitor"/>
    <property type="match status" value="1"/>
</dbReference>
<dbReference type="InterPro" id="IPR053038">
    <property type="entry name" value="RLP_Defense"/>
</dbReference>
<dbReference type="Proteomes" id="UP000825935">
    <property type="component" value="Chromosome 29"/>
</dbReference>
<organism evidence="4 5">
    <name type="scientific">Ceratopteris richardii</name>
    <name type="common">Triangle waterfern</name>
    <dbReference type="NCBI Taxonomy" id="49495"/>
    <lineage>
        <taxon>Eukaryota</taxon>
        <taxon>Viridiplantae</taxon>
        <taxon>Streptophyta</taxon>
        <taxon>Embryophyta</taxon>
        <taxon>Tracheophyta</taxon>
        <taxon>Polypodiopsida</taxon>
        <taxon>Polypodiidae</taxon>
        <taxon>Polypodiales</taxon>
        <taxon>Pteridineae</taxon>
        <taxon>Pteridaceae</taxon>
        <taxon>Parkerioideae</taxon>
        <taxon>Ceratopteris</taxon>
    </lineage>
</organism>
<keyword evidence="1" id="KW-0677">Repeat</keyword>
<gene>
    <name evidence="4" type="ORF">KP509_29G026200</name>
</gene>
<reference evidence="4" key="1">
    <citation type="submission" date="2021-08" db="EMBL/GenBank/DDBJ databases">
        <title>WGS assembly of Ceratopteris richardii.</title>
        <authorList>
            <person name="Marchant D.B."/>
            <person name="Chen G."/>
            <person name="Jenkins J."/>
            <person name="Shu S."/>
            <person name="Leebens-Mack J."/>
            <person name="Grimwood J."/>
            <person name="Schmutz J."/>
            <person name="Soltis P."/>
            <person name="Soltis D."/>
            <person name="Chen Z.-H."/>
        </authorList>
    </citation>
    <scope>NUCLEOTIDE SEQUENCE</scope>
    <source>
        <strain evidence="4">Whitten #5841</strain>
        <tissue evidence="4">Leaf</tissue>
    </source>
</reference>
<protein>
    <submittedName>
        <fullName evidence="4">Uncharacterized protein</fullName>
    </submittedName>
</protein>
<dbReference type="InterPro" id="IPR032675">
    <property type="entry name" value="LRR_dom_sf"/>
</dbReference>
<dbReference type="EMBL" id="CM035434">
    <property type="protein sequence ID" value="KAH7291649.1"/>
    <property type="molecule type" value="Genomic_DNA"/>
</dbReference>
<dbReference type="PANTHER" id="PTHR48064:SF1">
    <property type="entry name" value="RECEPTOR-LIKE PROTEIN 51-RELATED"/>
    <property type="match status" value="1"/>
</dbReference>
<dbReference type="SUPFAM" id="SSF52058">
    <property type="entry name" value="L domain-like"/>
    <property type="match status" value="1"/>
</dbReference>
<evidence type="ECO:0000256" key="2">
    <source>
        <dbReference type="SAM" id="MobiDB-lite"/>
    </source>
</evidence>
<dbReference type="AlphaFoldDB" id="A0A8T2R5P5"/>
<keyword evidence="3" id="KW-1133">Transmembrane helix</keyword>
<proteinExistence type="predicted"/>